<keyword evidence="4 6" id="KW-0238">DNA-binding</keyword>
<dbReference type="Proteomes" id="UP000000269">
    <property type="component" value="Chromosome"/>
</dbReference>
<comment type="similarity">
    <text evidence="2">Belongs to the 'phage' integrase family.</text>
</comment>
<evidence type="ECO:0000256" key="2">
    <source>
        <dbReference type="ARBA" id="ARBA00008857"/>
    </source>
</evidence>
<dbReference type="Pfam" id="PF14659">
    <property type="entry name" value="Phage_int_SAM_3"/>
    <property type="match status" value="1"/>
</dbReference>
<keyword evidence="5" id="KW-0233">DNA recombination</keyword>
<evidence type="ECO:0000256" key="4">
    <source>
        <dbReference type="ARBA" id="ARBA00023125"/>
    </source>
</evidence>
<dbReference type="STRING" id="350688.Clos_1284"/>
<name>A8MGA1_ALKOO</name>
<evidence type="ECO:0000313" key="9">
    <source>
        <dbReference type="EMBL" id="ABW18829.1"/>
    </source>
</evidence>
<feature type="domain" description="Core-binding (CB)" evidence="8">
    <location>
        <begin position="64"/>
        <end position="143"/>
    </location>
</feature>
<evidence type="ECO:0000259" key="7">
    <source>
        <dbReference type="PROSITE" id="PS51898"/>
    </source>
</evidence>
<dbReference type="HOGENOM" id="CLU_027562_17_1_9"/>
<proteinExistence type="inferred from homology"/>
<dbReference type="GO" id="GO:0003677">
    <property type="term" value="F:DNA binding"/>
    <property type="evidence" value="ECO:0007669"/>
    <property type="project" value="UniProtKB-UniRule"/>
</dbReference>
<dbReference type="Pfam" id="PF00589">
    <property type="entry name" value="Phage_integrase"/>
    <property type="match status" value="1"/>
</dbReference>
<dbReference type="eggNOG" id="COG0582">
    <property type="taxonomic scope" value="Bacteria"/>
</dbReference>
<dbReference type="InterPro" id="IPR011010">
    <property type="entry name" value="DNA_brk_join_enz"/>
</dbReference>
<dbReference type="AlphaFoldDB" id="A8MGA1"/>
<protein>
    <submittedName>
        <fullName evidence="9">Integrase family protein</fullName>
    </submittedName>
</protein>
<dbReference type="OrthoDB" id="9785687at2"/>
<dbReference type="InterPro" id="IPR002104">
    <property type="entry name" value="Integrase_catalytic"/>
</dbReference>
<dbReference type="KEGG" id="aoe:Clos_1284"/>
<evidence type="ECO:0000256" key="5">
    <source>
        <dbReference type="ARBA" id="ARBA00023172"/>
    </source>
</evidence>
<sequence>MEGGVRKRGSSWYYYYDAGSVDGKRNKIERKGGKTKKEALNALNEALTKLGSGYVEPKKITVHEYMTDWVENYIKENRKLNTYNRYKEIYNRHLKPYIGHLGLSEVKPIHLDQMLLGEKKKGLSGSTLQNIYGTLNSAFNRAVKLQIMYDNPLRFIDRPKRDKFVASTLAVEEIGQLFDALDTSKYNDYIMSLGLKIVLELGLRRGELAGLEWKYIDFNKQIITIANNLVDTYTEVSLTTPKTDERRDLYVSKGLMQLLKQHKVLQTKNRMKYRPHYKENEFNGNVCDFVMTWEDGTYVHPNYYTVKFNKLLKKVNFDRNIRFHDLRHTNATLLLQQGIDFKVIQTRLGHSDINTTLNIYSHVNVEMQKKATEKLIEILG</sequence>
<feature type="domain" description="Tyr recombinase" evidence="7">
    <location>
        <begin position="164"/>
        <end position="373"/>
    </location>
</feature>
<dbReference type="InterPro" id="IPR028259">
    <property type="entry name" value="AP2-like_int_N"/>
</dbReference>
<dbReference type="GO" id="GO:0015074">
    <property type="term" value="P:DNA integration"/>
    <property type="evidence" value="ECO:0007669"/>
    <property type="project" value="UniProtKB-KW"/>
</dbReference>
<evidence type="ECO:0000313" key="10">
    <source>
        <dbReference type="Proteomes" id="UP000000269"/>
    </source>
</evidence>
<evidence type="ECO:0000256" key="6">
    <source>
        <dbReference type="PROSITE-ProRule" id="PRU01248"/>
    </source>
</evidence>
<dbReference type="InterPro" id="IPR010998">
    <property type="entry name" value="Integrase_recombinase_N"/>
</dbReference>
<dbReference type="PROSITE" id="PS51900">
    <property type="entry name" value="CB"/>
    <property type="match status" value="1"/>
</dbReference>
<comment type="function">
    <text evidence="1">Site-specific tyrosine recombinase, which acts by catalyzing the cutting and rejoining of the recombining DNA molecules.</text>
</comment>
<dbReference type="InterPro" id="IPR004107">
    <property type="entry name" value="Integrase_SAM-like_N"/>
</dbReference>
<dbReference type="InterPro" id="IPR050808">
    <property type="entry name" value="Phage_Integrase"/>
</dbReference>
<dbReference type="PANTHER" id="PTHR30629">
    <property type="entry name" value="PROPHAGE INTEGRASE"/>
    <property type="match status" value="1"/>
</dbReference>
<dbReference type="Gene3D" id="1.10.150.130">
    <property type="match status" value="1"/>
</dbReference>
<gene>
    <name evidence="9" type="ordered locus">Clos_1284</name>
</gene>
<dbReference type="EMBL" id="CP000853">
    <property type="protein sequence ID" value="ABW18829.1"/>
    <property type="molecule type" value="Genomic_DNA"/>
</dbReference>
<dbReference type="InterPro" id="IPR013762">
    <property type="entry name" value="Integrase-like_cat_sf"/>
</dbReference>
<dbReference type="InterPro" id="IPR044068">
    <property type="entry name" value="CB"/>
</dbReference>
<organism evidence="9 10">
    <name type="scientific">Alkaliphilus oremlandii (strain OhILAs)</name>
    <name type="common">Clostridium oremlandii (strain OhILAs)</name>
    <dbReference type="NCBI Taxonomy" id="350688"/>
    <lineage>
        <taxon>Bacteria</taxon>
        <taxon>Bacillati</taxon>
        <taxon>Bacillota</taxon>
        <taxon>Clostridia</taxon>
        <taxon>Peptostreptococcales</taxon>
        <taxon>Natronincolaceae</taxon>
        <taxon>Alkaliphilus</taxon>
    </lineage>
</organism>
<dbReference type="Gene3D" id="1.10.443.10">
    <property type="entry name" value="Intergrase catalytic core"/>
    <property type="match status" value="1"/>
</dbReference>
<evidence type="ECO:0000259" key="8">
    <source>
        <dbReference type="PROSITE" id="PS51900"/>
    </source>
</evidence>
<keyword evidence="3" id="KW-0229">DNA integration</keyword>
<evidence type="ECO:0000256" key="1">
    <source>
        <dbReference type="ARBA" id="ARBA00003283"/>
    </source>
</evidence>
<accession>A8MGA1</accession>
<dbReference type="PANTHER" id="PTHR30629:SF2">
    <property type="entry name" value="PROPHAGE INTEGRASE INTS-RELATED"/>
    <property type="match status" value="1"/>
</dbReference>
<dbReference type="CDD" id="cd01189">
    <property type="entry name" value="INT_ICEBs1_C_like"/>
    <property type="match status" value="1"/>
</dbReference>
<dbReference type="SUPFAM" id="SSF56349">
    <property type="entry name" value="DNA breaking-rejoining enzymes"/>
    <property type="match status" value="1"/>
</dbReference>
<dbReference type="GO" id="GO:0006310">
    <property type="term" value="P:DNA recombination"/>
    <property type="evidence" value="ECO:0007669"/>
    <property type="project" value="UniProtKB-KW"/>
</dbReference>
<reference evidence="10" key="1">
    <citation type="submission" date="2007-10" db="EMBL/GenBank/DDBJ databases">
        <title>Complete genome of Alkaliphilus oremlandii OhILAs.</title>
        <authorList>
            <person name="Copeland A."/>
            <person name="Lucas S."/>
            <person name="Lapidus A."/>
            <person name="Barry K."/>
            <person name="Detter J.C."/>
            <person name="Glavina del Rio T."/>
            <person name="Hammon N."/>
            <person name="Israni S."/>
            <person name="Dalin E."/>
            <person name="Tice H."/>
            <person name="Pitluck S."/>
            <person name="Chain P."/>
            <person name="Malfatti S."/>
            <person name="Shin M."/>
            <person name="Vergez L."/>
            <person name="Schmutz J."/>
            <person name="Larimer F."/>
            <person name="Land M."/>
            <person name="Hauser L."/>
            <person name="Kyrpides N."/>
            <person name="Mikhailova N."/>
            <person name="Stolz J.F."/>
            <person name="Dawson A."/>
            <person name="Fisher E."/>
            <person name="Crable B."/>
            <person name="Perera E."/>
            <person name="Lisak J."/>
            <person name="Ranganathan M."/>
            <person name="Basu P."/>
            <person name="Richardson P."/>
        </authorList>
    </citation>
    <scope>NUCLEOTIDE SEQUENCE [LARGE SCALE GENOMIC DNA]</scope>
    <source>
        <strain evidence="10">OhILAs</strain>
    </source>
</reference>
<evidence type="ECO:0000256" key="3">
    <source>
        <dbReference type="ARBA" id="ARBA00022908"/>
    </source>
</evidence>
<dbReference type="Pfam" id="PF14657">
    <property type="entry name" value="Arm-DNA-bind_4"/>
    <property type="match status" value="1"/>
</dbReference>
<dbReference type="PROSITE" id="PS51898">
    <property type="entry name" value="TYR_RECOMBINASE"/>
    <property type="match status" value="1"/>
</dbReference>
<keyword evidence="10" id="KW-1185">Reference proteome</keyword>